<dbReference type="GO" id="GO:0043161">
    <property type="term" value="P:proteasome-mediated ubiquitin-dependent protein catabolic process"/>
    <property type="evidence" value="ECO:0007669"/>
    <property type="project" value="TreeGrafter"/>
</dbReference>
<dbReference type="PANTHER" id="PTHR10540">
    <property type="entry name" value="EUKARYOTIC TRANSLATION INITIATION FACTOR 3 SUBUNIT F-RELATED"/>
    <property type="match status" value="1"/>
</dbReference>
<feature type="compositionally biased region" description="Basic and acidic residues" evidence="1">
    <location>
        <begin position="1"/>
        <end position="29"/>
    </location>
</feature>
<proteinExistence type="predicted"/>
<dbReference type="AlphaFoldDB" id="W7U155"/>
<evidence type="ECO:0000313" key="3">
    <source>
        <dbReference type="EMBL" id="EWM29503.1"/>
    </source>
</evidence>
<dbReference type="InterPro" id="IPR000555">
    <property type="entry name" value="JAMM/MPN+_dom"/>
</dbReference>
<sequence>MAPMGVEKDKKDGVGEDAPKNGDNKKPEEEATTIVTTANLAADELEVIVHPLVLLSTVDHYNRVAKDTRKRVVGVLLGTTWRGRIDITNSFAVPFEEDLKNPLVWYLDHNYLESMFYMFKKINAKERIVGFYSTGPKIKENDLQIDEVFRRFSSAPVFVIIDVRRRWRG</sequence>
<evidence type="ECO:0000313" key="4">
    <source>
        <dbReference type="Proteomes" id="UP000019335"/>
    </source>
</evidence>
<gene>
    <name evidence="3" type="ORF">Naga_100998g2</name>
</gene>
<comment type="caution">
    <text evidence="3">The sequence shown here is derived from an EMBL/GenBank/DDBJ whole genome shotgun (WGS) entry which is preliminary data.</text>
</comment>
<dbReference type="GO" id="GO:0000502">
    <property type="term" value="C:proteasome complex"/>
    <property type="evidence" value="ECO:0007669"/>
    <property type="project" value="UniProtKB-KW"/>
</dbReference>
<reference evidence="3 4" key="1">
    <citation type="journal article" date="2014" name="Mol. Plant">
        <title>Chromosome Scale Genome Assembly and Transcriptome Profiling of Nannochloropsis gaditana in Nitrogen Depletion.</title>
        <authorList>
            <person name="Corteggiani Carpinelli E."/>
            <person name="Telatin A."/>
            <person name="Vitulo N."/>
            <person name="Forcato C."/>
            <person name="D'Angelo M."/>
            <person name="Schiavon R."/>
            <person name="Vezzi A."/>
            <person name="Giacometti G.M."/>
            <person name="Morosinotto T."/>
            <person name="Valle G."/>
        </authorList>
    </citation>
    <scope>NUCLEOTIDE SEQUENCE [LARGE SCALE GENOMIC DNA]</scope>
    <source>
        <strain evidence="3 4">B-31</strain>
    </source>
</reference>
<dbReference type="Proteomes" id="UP000019335">
    <property type="component" value="Chromosome 2"/>
</dbReference>
<feature type="domain" description="MPN" evidence="2">
    <location>
        <begin position="47"/>
        <end position="169"/>
    </location>
</feature>
<feature type="region of interest" description="Disordered" evidence="1">
    <location>
        <begin position="1"/>
        <end position="31"/>
    </location>
</feature>
<evidence type="ECO:0000259" key="2">
    <source>
        <dbReference type="PROSITE" id="PS50249"/>
    </source>
</evidence>
<keyword evidence="4" id="KW-1185">Reference proteome</keyword>
<dbReference type="SMART" id="SM00232">
    <property type="entry name" value="JAB_MPN"/>
    <property type="match status" value="1"/>
</dbReference>
<evidence type="ECO:0000256" key="1">
    <source>
        <dbReference type="SAM" id="MobiDB-lite"/>
    </source>
</evidence>
<name>W7U155_9STRA</name>
<dbReference type="PROSITE" id="PS50249">
    <property type="entry name" value="MPN"/>
    <property type="match status" value="1"/>
</dbReference>
<keyword evidence="3" id="KW-0647">Proteasome</keyword>
<dbReference type="InterPro" id="IPR037518">
    <property type="entry name" value="MPN"/>
</dbReference>
<dbReference type="GO" id="GO:0008237">
    <property type="term" value="F:metallopeptidase activity"/>
    <property type="evidence" value="ECO:0007669"/>
    <property type="project" value="InterPro"/>
</dbReference>
<organism evidence="3 4">
    <name type="scientific">Nannochloropsis gaditana</name>
    <dbReference type="NCBI Taxonomy" id="72520"/>
    <lineage>
        <taxon>Eukaryota</taxon>
        <taxon>Sar</taxon>
        <taxon>Stramenopiles</taxon>
        <taxon>Ochrophyta</taxon>
        <taxon>Eustigmatophyceae</taxon>
        <taxon>Eustigmatales</taxon>
        <taxon>Monodopsidaceae</taxon>
        <taxon>Nannochloropsis</taxon>
    </lineage>
</organism>
<dbReference type="Gene3D" id="3.40.140.10">
    <property type="entry name" value="Cytidine Deaminase, domain 2"/>
    <property type="match status" value="1"/>
</dbReference>
<dbReference type="EMBL" id="AZIL01000142">
    <property type="protein sequence ID" value="EWM29503.1"/>
    <property type="molecule type" value="Genomic_DNA"/>
</dbReference>
<protein>
    <submittedName>
        <fullName evidence="3">26s proteasome regulatory subunit n8</fullName>
    </submittedName>
</protein>
<dbReference type="Pfam" id="PF01398">
    <property type="entry name" value="JAB"/>
    <property type="match status" value="1"/>
</dbReference>
<dbReference type="PANTHER" id="PTHR10540:SF7">
    <property type="entry name" value="26S PROTEASOME NON-ATPASE REGULATORY SUBUNIT 7"/>
    <property type="match status" value="1"/>
</dbReference>
<dbReference type="OrthoDB" id="10256771at2759"/>
<accession>W7U155</accession>